<organism evidence="2 3">
    <name type="scientific">Pisolithus tinctorius Marx 270</name>
    <dbReference type="NCBI Taxonomy" id="870435"/>
    <lineage>
        <taxon>Eukaryota</taxon>
        <taxon>Fungi</taxon>
        <taxon>Dikarya</taxon>
        <taxon>Basidiomycota</taxon>
        <taxon>Agaricomycotina</taxon>
        <taxon>Agaricomycetes</taxon>
        <taxon>Agaricomycetidae</taxon>
        <taxon>Boletales</taxon>
        <taxon>Sclerodermatineae</taxon>
        <taxon>Pisolithaceae</taxon>
        <taxon>Pisolithus</taxon>
    </lineage>
</organism>
<evidence type="ECO:0000256" key="1">
    <source>
        <dbReference type="SAM" id="SignalP"/>
    </source>
</evidence>
<keyword evidence="1" id="KW-0732">Signal</keyword>
<dbReference type="HOGENOM" id="CLU_2639071_0_0_1"/>
<protein>
    <recommendedName>
        <fullName evidence="4">Secreted protein</fullName>
    </recommendedName>
</protein>
<evidence type="ECO:0008006" key="4">
    <source>
        <dbReference type="Google" id="ProtNLM"/>
    </source>
</evidence>
<evidence type="ECO:0000313" key="2">
    <source>
        <dbReference type="EMBL" id="KIO06223.1"/>
    </source>
</evidence>
<sequence length="77" mass="8419">MAPGHVRRWPKSPSLAVALISLAEAMRLTHFLSLEATAIGTTHDTPRIQAASGNEFLIMGIDNISCSCWVHIPVRRP</sequence>
<name>A0A0C3JAX6_PISTI</name>
<accession>A0A0C3JAX6</accession>
<dbReference type="EMBL" id="KN831964">
    <property type="protein sequence ID" value="KIO06223.1"/>
    <property type="molecule type" value="Genomic_DNA"/>
</dbReference>
<feature type="signal peptide" evidence="1">
    <location>
        <begin position="1"/>
        <end position="25"/>
    </location>
</feature>
<dbReference type="AlphaFoldDB" id="A0A0C3JAX6"/>
<evidence type="ECO:0000313" key="3">
    <source>
        <dbReference type="Proteomes" id="UP000054217"/>
    </source>
</evidence>
<reference evidence="2 3" key="1">
    <citation type="submission" date="2014-04" db="EMBL/GenBank/DDBJ databases">
        <authorList>
            <consortium name="DOE Joint Genome Institute"/>
            <person name="Kuo A."/>
            <person name="Kohler A."/>
            <person name="Costa M.D."/>
            <person name="Nagy L.G."/>
            <person name="Floudas D."/>
            <person name="Copeland A."/>
            <person name="Barry K.W."/>
            <person name="Cichocki N."/>
            <person name="Veneault-Fourrey C."/>
            <person name="LaButti K."/>
            <person name="Lindquist E.A."/>
            <person name="Lipzen A."/>
            <person name="Lundell T."/>
            <person name="Morin E."/>
            <person name="Murat C."/>
            <person name="Sun H."/>
            <person name="Tunlid A."/>
            <person name="Henrissat B."/>
            <person name="Grigoriev I.V."/>
            <person name="Hibbett D.S."/>
            <person name="Martin F."/>
            <person name="Nordberg H.P."/>
            <person name="Cantor M.N."/>
            <person name="Hua S.X."/>
        </authorList>
    </citation>
    <scope>NUCLEOTIDE SEQUENCE [LARGE SCALE GENOMIC DNA]</scope>
    <source>
        <strain evidence="2 3">Marx 270</strain>
    </source>
</reference>
<proteinExistence type="predicted"/>
<feature type="chain" id="PRO_5002166210" description="Secreted protein" evidence="1">
    <location>
        <begin position="26"/>
        <end position="77"/>
    </location>
</feature>
<dbReference type="Proteomes" id="UP000054217">
    <property type="component" value="Unassembled WGS sequence"/>
</dbReference>
<keyword evidence="3" id="KW-1185">Reference proteome</keyword>
<dbReference type="InParanoid" id="A0A0C3JAX6"/>
<reference evidence="3" key="2">
    <citation type="submission" date="2015-01" db="EMBL/GenBank/DDBJ databases">
        <title>Evolutionary Origins and Diversification of the Mycorrhizal Mutualists.</title>
        <authorList>
            <consortium name="DOE Joint Genome Institute"/>
            <consortium name="Mycorrhizal Genomics Consortium"/>
            <person name="Kohler A."/>
            <person name="Kuo A."/>
            <person name="Nagy L.G."/>
            <person name="Floudas D."/>
            <person name="Copeland A."/>
            <person name="Barry K.W."/>
            <person name="Cichocki N."/>
            <person name="Veneault-Fourrey C."/>
            <person name="LaButti K."/>
            <person name="Lindquist E.A."/>
            <person name="Lipzen A."/>
            <person name="Lundell T."/>
            <person name="Morin E."/>
            <person name="Murat C."/>
            <person name="Riley R."/>
            <person name="Ohm R."/>
            <person name="Sun H."/>
            <person name="Tunlid A."/>
            <person name="Henrissat B."/>
            <person name="Grigoriev I.V."/>
            <person name="Hibbett D.S."/>
            <person name="Martin F."/>
        </authorList>
    </citation>
    <scope>NUCLEOTIDE SEQUENCE [LARGE SCALE GENOMIC DNA]</scope>
    <source>
        <strain evidence="3">Marx 270</strain>
    </source>
</reference>
<gene>
    <name evidence="2" type="ORF">M404DRAFT_999438</name>
</gene>